<evidence type="ECO:0000256" key="4">
    <source>
        <dbReference type="ARBA" id="ARBA00022605"/>
    </source>
</evidence>
<dbReference type="PANTHER" id="PTHR43406:SF1">
    <property type="entry name" value="TRYPTOPHAN SYNTHASE ALPHA CHAIN, CHLOROPLASTIC"/>
    <property type="match status" value="1"/>
</dbReference>
<dbReference type="OrthoDB" id="9804578at2"/>
<dbReference type="SUPFAM" id="SSF51366">
    <property type="entry name" value="Ribulose-phoshate binding barrel"/>
    <property type="match status" value="1"/>
</dbReference>
<evidence type="ECO:0000256" key="8">
    <source>
        <dbReference type="ARBA" id="ARBA00049047"/>
    </source>
</evidence>
<name>A0A5C6W630_9BACI</name>
<keyword evidence="7 9" id="KW-0456">Lyase</keyword>
<organism evidence="11 12">
    <name type="scientific">Metabacillus litoralis</name>
    <dbReference type="NCBI Taxonomy" id="152268"/>
    <lineage>
        <taxon>Bacteria</taxon>
        <taxon>Bacillati</taxon>
        <taxon>Bacillota</taxon>
        <taxon>Bacilli</taxon>
        <taxon>Bacillales</taxon>
        <taxon>Bacillaceae</taxon>
        <taxon>Metabacillus</taxon>
    </lineage>
</organism>
<dbReference type="NCBIfam" id="TIGR00262">
    <property type="entry name" value="trpA"/>
    <property type="match status" value="1"/>
</dbReference>
<evidence type="ECO:0000256" key="3">
    <source>
        <dbReference type="ARBA" id="ARBA00011270"/>
    </source>
</evidence>
<evidence type="ECO:0000256" key="7">
    <source>
        <dbReference type="ARBA" id="ARBA00023239"/>
    </source>
</evidence>
<feature type="active site" description="Proton acceptor" evidence="9">
    <location>
        <position position="44"/>
    </location>
</feature>
<accession>A0A5C6W630</accession>
<dbReference type="AlphaFoldDB" id="A0A5C6W630"/>
<reference evidence="11 12" key="1">
    <citation type="journal article" date="2005" name="Int. J. Syst. Evol. Microbiol.">
        <title>Bacillus litoralis sp. nov., isolated from a tidal flat of the Yellow Sea in Korea.</title>
        <authorList>
            <person name="Yoon J.H."/>
            <person name="Oh T.K."/>
        </authorList>
    </citation>
    <scope>NUCLEOTIDE SEQUENCE [LARGE SCALE GENOMIC DNA]</scope>
    <source>
        <strain evidence="11 12">SW-211</strain>
    </source>
</reference>
<protein>
    <recommendedName>
        <fullName evidence="9">Tryptophan synthase alpha chain</fullName>
        <ecNumber evidence="9">4.2.1.20</ecNumber>
    </recommendedName>
</protein>
<sequence>MTTLFKQPIQNNLFIPFITAGDPYSDCTIDLAIALQDAGASAIELGIPYSDPVADGPVIQRASSRALQSGMNIVKAIKLVPEMRKKGLEIPIILFTYYNPVLQLDQESFFALLRENTVDGLLIPDIPFEESEELREKCQEHSISFISLIAPTSSNRIKMIAENAEGFVYCVSSLGVTGERKNFDKSIENFLNEVKRYSKVPVVVGFGVSSKEQVEELASICDGVVVGSALVREIERLGASLVNENTRQEALDEFKAFASNFAS</sequence>
<evidence type="ECO:0000313" key="11">
    <source>
        <dbReference type="EMBL" id="TXC93281.1"/>
    </source>
</evidence>
<evidence type="ECO:0000256" key="2">
    <source>
        <dbReference type="ARBA" id="ARBA00004733"/>
    </source>
</evidence>
<evidence type="ECO:0000256" key="9">
    <source>
        <dbReference type="HAMAP-Rule" id="MF_00131"/>
    </source>
</evidence>
<dbReference type="EMBL" id="VOQF01000001">
    <property type="protein sequence ID" value="TXC93281.1"/>
    <property type="molecule type" value="Genomic_DNA"/>
</dbReference>
<comment type="subunit">
    <text evidence="3 9">Tetramer of two alpha and two beta chains.</text>
</comment>
<dbReference type="HAMAP" id="MF_00131">
    <property type="entry name" value="Trp_synth_alpha"/>
    <property type="match status" value="1"/>
</dbReference>
<evidence type="ECO:0000313" key="12">
    <source>
        <dbReference type="Proteomes" id="UP000321363"/>
    </source>
</evidence>
<dbReference type="InterPro" id="IPR018204">
    <property type="entry name" value="Trp_synthase_alpha_AS"/>
</dbReference>
<comment type="function">
    <text evidence="1 9">The alpha subunit is responsible for the aldol cleavage of indoleglycerol phosphate to indole and glyceraldehyde 3-phosphate.</text>
</comment>
<dbReference type="PROSITE" id="PS00167">
    <property type="entry name" value="TRP_SYNTHASE_ALPHA"/>
    <property type="match status" value="1"/>
</dbReference>
<comment type="catalytic activity">
    <reaction evidence="8 9">
        <text>(1S,2R)-1-C-(indol-3-yl)glycerol 3-phosphate + L-serine = D-glyceraldehyde 3-phosphate + L-tryptophan + H2O</text>
        <dbReference type="Rhea" id="RHEA:10532"/>
        <dbReference type="ChEBI" id="CHEBI:15377"/>
        <dbReference type="ChEBI" id="CHEBI:33384"/>
        <dbReference type="ChEBI" id="CHEBI:57912"/>
        <dbReference type="ChEBI" id="CHEBI:58866"/>
        <dbReference type="ChEBI" id="CHEBI:59776"/>
        <dbReference type="EC" id="4.2.1.20"/>
    </reaction>
</comment>
<evidence type="ECO:0000256" key="1">
    <source>
        <dbReference type="ARBA" id="ARBA00003365"/>
    </source>
</evidence>
<keyword evidence="5 9" id="KW-0822">Tryptophan biosynthesis</keyword>
<evidence type="ECO:0000256" key="10">
    <source>
        <dbReference type="RuleBase" id="RU003662"/>
    </source>
</evidence>
<dbReference type="Proteomes" id="UP000321363">
    <property type="component" value="Unassembled WGS sequence"/>
</dbReference>
<dbReference type="GO" id="GO:0005829">
    <property type="term" value="C:cytosol"/>
    <property type="evidence" value="ECO:0007669"/>
    <property type="project" value="TreeGrafter"/>
</dbReference>
<keyword evidence="12" id="KW-1185">Reference proteome</keyword>
<dbReference type="UniPathway" id="UPA00035">
    <property type="reaction ID" value="UER00044"/>
</dbReference>
<dbReference type="FunFam" id="3.20.20.70:FF:000037">
    <property type="entry name" value="Tryptophan synthase alpha chain"/>
    <property type="match status" value="1"/>
</dbReference>
<dbReference type="Pfam" id="PF00290">
    <property type="entry name" value="Trp_syntA"/>
    <property type="match status" value="1"/>
</dbReference>
<gene>
    <name evidence="9" type="primary">trpA</name>
    <name evidence="11" type="ORF">FS935_03555</name>
</gene>
<dbReference type="GO" id="GO:0004834">
    <property type="term" value="F:tryptophan synthase activity"/>
    <property type="evidence" value="ECO:0007669"/>
    <property type="project" value="UniProtKB-UniRule"/>
</dbReference>
<dbReference type="EC" id="4.2.1.20" evidence="9"/>
<evidence type="ECO:0000256" key="6">
    <source>
        <dbReference type="ARBA" id="ARBA00023141"/>
    </source>
</evidence>
<dbReference type="InterPro" id="IPR002028">
    <property type="entry name" value="Trp_synthase_suA"/>
</dbReference>
<proteinExistence type="inferred from homology"/>
<dbReference type="Gene3D" id="3.20.20.70">
    <property type="entry name" value="Aldolase class I"/>
    <property type="match status" value="1"/>
</dbReference>
<evidence type="ECO:0000256" key="5">
    <source>
        <dbReference type="ARBA" id="ARBA00022822"/>
    </source>
</evidence>
<dbReference type="CDD" id="cd04724">
    <property type="entry name" value="Tryptophan_synthase_alpha"/>
    <property type="match status" value="1"/>
</dbReference>
<keyword evidence="6 9" id="KW-0057">Aromatic amino acid biosynthesis</keyword>
<feature type="active site" description="Proton acceptor" evidence="9">
    <location>
        <position position="55"/>
    </location>
</feature>
<dbReference type="InterPro" id="IPR011060">
    <property type="entry name" value="RibuloseP-bd_barrel"/>
</dbReference>
<dbReference type="InterPro" id="IPR013785">
    <property type="entry name" value="Aldolase_TIM"/>
</dbReference>
<comment type="caution">
    <text evidence="11">The sequence shown here is derived from an EMBL/GenBank/DDBJ whole genome shotgun (WGS) entry which is preliminary data.</text>
</comment>
<comment type="similarity">
    <text evidence="9 10">Belongs to the TrpA family.</text>
</comment>
<keyword evidence="4 9" id="KW-0028">Amino-acid biosynthesis</keyword>
<dbReference type="PANTHER" id="PTHR43406">
    <property type="entry name" value="TRYPTOPHAN SYNTHASE, ALPHA CHAIN"/>
    <property type="match status" value="1"/>
</dbReference>
<dbReference type="RefSeq" id="WP_146946139.1">
    <property type="nucleotide sequence ID" value="NZ_VOQF01000001.1"/>
</dbReference>
<comment type="pathway">
    <text evidence="2 9">Amino-acid biosynthesis; L-tryptophan biosynthesis; L-tryptophan from chorismate: step 5/5.</text>
</comment>